<sequence>MNHHSGLVIVSWNANGLLGKVRDLREFLNNYKPDIMLIQETHLRTADKCYFPNYKFYSTPSRTGYGMRGTGVIIKSKIPYYPISNPLLYYVEATMVMVNLRDLPPINIISLYNPPNNDCQYTTDLESPIAYNSSTFIAGDFNAKHRMWNCARANKLGNQLNSFALHAKMKIIAPEYPTFHARHSESVIDLAITRNINYHITADSLIELCSDHLPVRFLIDTKTNPSLYDVKKFTPNWKKFQEYLLSVDTSYPPPNTKKEIETEVNTLTSLIIEAHTQTGKWVTEKPDIYSEAIRTQKETRNRLRRVWQRSRHPEDKRNFNRAHNSLKKLYEIRDNRNYTNEITSLSPRMVRCGSTLKESPESIKKCPP</sequence>
<dbReference type="OrthoDB" id="412981at2759"/>
<dbReference type="InterPro" id="IPR036691">
    <property type="entry name" value="Endo/exonu/phosph_ase_sf"/>
</dbReference>
<dbReference type="GO" id="GO:0003964">
    <property type="term" value="F:RNA-directed DNA polymerase activity"/>
    <property type="evidence" value="ECO:0007669"/>
    <property type="project" value="UniProtKB-KW"/>
</dbReference>
<dbReference type="AlphaFoldDB" id="A0A4Y2CU39"/>
<evidence type="ECO:0000313" key="3">
    <source>
        <dbReference type="Proteomes" id="UP000499080"/>
    </source>
</evidence>
<dbReference type="SUPFAM" id="SSF56219">
    <property type="entry name" value="DNase I-like"/>
    <property type="match status" value="1"/>
</dbReference>
<accession>A0A4Y2CU39</accession>
<evidence type="ECO:0000259" key="1">
    <source>
        <dbReference type="Pfam" id="PF14529"/>
    </source>
</evidence>
<reference evidence="2 3" key="1">
    <citation type="journal article" date="2019" name="Sci. Rep.">
        <title>Orb-weaving spider Araneus ventricosus genome elucidates the spidroin gene catalogue.</title>
        <authorList>
            <person name="Kono N."/>
            <person name="Nakamura H."/>
            <person name="Ohtoshi R."/>
            <person name="Moran D.A.P."/>
            <person name="Shinohara A."/>
            <person name="Yoshida Y."/>
            <person name="Fujiwara M."/>
            <person name="Mori M."/>
            <person name="Tomita M."/>
            <person name="Arakawa K."/>
        </authorList>
    </citation>
    <scope>NUCLEOTIDE SEQUENCE [LARGE SCALE GENOMIC DNA]</scope>
</reference>
<organism evidence="2 3">
    <name type="scientific">Araneus ventricosus</name>
    <name type="common">Orbweaver spider</name>
    <name type="synonym">Epeira ventricosa</name>
    <dbReference type="NCBI Taxonomy" id="182803"/>
    <lineage>
        <taxon>Eukaryota</taxon>
        <taxon>Metazoa</taxon>
        <taxon>Ecdysozoa</taxon>
        <taxon>Arthropoda</taxon>
        <taxon>Chelicerata</taxon>
        <taxon>Arachnida</taxon>
        <taxon>Araneae</taxon>
        <taxon>Araneomorphae</taxon>
        <taxon>Entelegynae</taxon>
        <taxon>Araneoidea</taxon>
        <taxon>Araneidae</taxon>
        <taxon>Araneus</taxon>
    </lineage>
</organism>
<gene>
    <name evidence="2" type="primary">X-elementORF2_393</name>
    <name evidence="2" type="ORF">AVEN_187861_1</name>
</gene>
<keyword evidence="2" id="KW-0548">Nucleotidyltransferase</keyword>
<dbReference type="Proteomes" id="UP000499080">
    <property type="component" value="Unassembled WGS sequence"/>
</dbReference>
<keyword evidence="3" id="KW-1185">Reference proteome</keyword>
<dbReference type="Gene3D" id="3.60.10.10">
    <property type="entry name" value="Endonuclease/exonuclease/phosphatase"/>
    <property type="match status" value="1"/>
</dbReference>
<keyword evidence="2" id="KW-0695">RNA-directed DNA polymerase</keyword>
<dbReference type="PANTHER" id="PTHR33273:SF4">
    <property type="entry name" value="ENDONUCLEASE_EXONUCLEASE_PHOSPHATASE DOMAIN-CONTAINING PROTEIN"/>
    <property type="match status" value="1"/>
</dbReference>
<evidence type="ECO:0000313" key="2">
    <source>
        <dbReference type="EMBL" id="GBM07307.1"/>
    </source>
</evidence>
<dbReference type="EMBL" id="BGPR01000241">
    <property type="protein sequence ID" value="GBM07307.1"/>
    <property type="molecule type" value="Genomic_DNA"/>
</dbReference>
<name>A0A4Y2CU39_ARAVE</name>
<dbReference type="PANTHER" id="PTHR33273">
    <property type="entry name" value="DOMAIN-CONTAINING PROTEIN, PUTATIVE-RELATED"/>
    <property type="match status" value="1"/>
</dbReference>
<dbReference type="InterPro" id="IPR005135">
    <property type="entry name" value="Endo/exonuclease/phosphatase"/>
</dbReference>
<proteinExistence type="predicted"/>
<protein>
    <submittedName>
        <fullName evidence="2">Putative RNA-directed DNA polymerase from transposon X-element</fullName>
    </submittedName>
</protein>
<keyword evidence="2" id="KW-0808">Transferase</keyword>
<feature type="domain" description="Endonuclease/exonuclease/phosphatase" evidence="1">
    <location>
        <begin position="106"/>
        <end position="215"/>
    </location>
</feature>
<dbReference type="Pfam" id="PF14529">
    <property type="entry name" value="Exo_endo_phos_2"/>
    <property type="match status" value="1"/>
</dbReference>
<comment type="caution">
    <text evidence="2">The sequence shown here is derived from an EMBL/GenBank/DDBJ whole genome shotgun (WGS) entry which is preliminary data.</text>
</comment>